<reference evidence="6 7" key="1">
    <citation type="submission" date="2021-06" db="EMBL/GenBank/DDBJ databases">
        <title>Gemonas diversity in paddy soil.</title>
        <authorList>
            <person name="Liu G."/>
        </authorList>
    </citation>
    <scope>NUCLEOTIDE SEQUENCE [LARGE SCALE GENOMIC DNA]</scope>
    <source>
        <strain evidence="6 7">RG2</strain>
    </source>
</reference>
<feature type="domain" description="Acyl-CoA oxidase/dehydrogenase middle" evidence="3">
    <location>
        <begin position="144"/>
        <end position="237"/>
    </location>
</feature>
<dbReference type="Pfam" id="PF02771">
    <property type="entry name" value="Acyl-CoA_dh_N"/>
    <property type="match status" value="1"/>
</dbReference>
<proteinExistence type="predicted"/>
<feature type="domain" description="Acyl-CoA dehydrogenase-like C-terminal" evidence="5">
    <location>
        <begin position="462"/>
        <end position="564"/>
    </location>
</feature>
<feature type="domain" description="Acyl-CoA dehydrogenase/oxidase C-terminal" evidence="2">
    <location>
        <begin position="249"/>
        <end position="412"/>
    </location>
</feature>
<dbReference type="PROSITE" id="PS00072">
    <property type="entry name" value="ACYL_COA_DH_1"/>
    <property type="match status" value="1"/>
</dbReference>
<dbReference type="InterPro" id="IPR013786">
    <property type="entry name" value="AcylCoA_DH/ox_N"/>
</dbReference>
<dbReference type="InterPro" id="IPR006089">
    <property type="entry name" value="Acyl-CoA_DH_CS"/>
</dbReference>
<dbReference type="Pfam" id="PF21263">
    <property type="entry name" value="Acyl-CoA-dh_C"/>
    <property type="match status" value="1"/>
</dbReference>
<organism evidence="6 7">
    <name type="scientific">Geomonas subterranea</name>
    <dbReference type="NCBI Taxonomy" id="2847989"/>
    <lineage>
        <taxon>Bacteria</taxon>
        <taxon>Pseudomonadati</taxon>
        <taxon>Thermodesulfobacteriota</taxon>
        <taxon>Desulfuromonadia</taxon>
        <taxon>Geobacterales</taxon>
        <taxon>Geobacteraceae</taxon>
        <taxon>Geomonas</taxon>
    </lineage>
</organism>
<dbReference type="EMBL" id="CP077683">
    <property type="protein sequence ID" value="QXE91999.1"/>
    <property type="molecule type" value="Genomic_DNA"/>
</dbReference>
<dbReference type="PANTHER" id="PTHR43884">
    <property type="entry name" value="ACYL-COA DEHYDROGENASE"/>
    <property type="match status" value="1"/>
</dbReference>
<sequence length="592" mass="64794">MAARIFKGAEFLITETGKDEIFVPEDFTDEQRQIGATTEQFVANEVIPAREEIEHQNFEKVVQLLRRCGELGLLMIDVPEEYGGLELDKATSMLAAEKISGSGSFSVAYSAHSGIGTLPLVYYGTEDQKSRYLNKLTSGEWIAAYCLTEPDSGSDALGAKASAMLSADGSHYILNGTKQFTTNGSIADLYTVFAKVDKEHFTAFLVERTMEGVSVGPEEKKMGIKGSSTTQVILDNVKVPAANVLGEIGKGHKIAFNVLNIGRFKLGAAVTGSAKFALADGVKYAVLRKQFGRPIASFGAIQEKLADMAADIFASEALVYRLAGLIDDRLATIPKETANYYDAYQKGIEEYAMECAIAKVFCSEMLAFVADQVVQIHGGYGFIQEYPAERYYRDERINRIFEGTNEINRLLIPGTLLTRALKGEIPLQREAMKALDALTTPSFDEPDDTVPFAAEKALLSGLKQLFLVVAGSAAQKYQARIKDEQEILMALADVVINLFAMESAVLRAEKILPRLSETKREAVSAAVRSFCFTANEKTASAARKAAFYCEEGDTLAVLLGAVRRFTRYNAVGLLQDKRILAQAVIEAEKYPF</sequence>
<dbReference type="RefSeq" id="WP_217288563.1">
    <property type="nucleotide sequence ID" value="NZ_CP077683.1"/>
</dbReference>
<accession>A0ABX8LKH9</accession>
<evidence type="ECO:0000259" key="3">
    <source>
        <dbReference type="Pfam" id="PF02770"/>
    </source>
</evidence>
<keyword evidence="7" id="KW-1185">Reference proteome</keyword>
<evidence type="ECO:0000259" key="4">
    <source>
        <dbReference type="Pfam" id="PF02771"/>
    </source>
</evidence>
<evidence type="ECO:0000259" key="2">
    <source>
        <dbReference type="Pfam" id="PF00441"/>
    </source>
</evidence>
<evidence type="ECO:0000313" key="6">
    <source>
        <dbReference type="EMBL" id="QXE91999.1"/>
    </source>
</evidence>
<dbReference type="InterPro" id="IPR006091">
    <property type="entry name" value="Acyl-CoA_Oxase/DH_mid-dom"/>
</dbReference>
<dbReference type="InterPro" id="IPR049426">
    <property type="entry name" value="Acyl-CoA-dh-like_C"/>
</dbReference>
<gene>
    <name evidence="6" type="ORF">KP001_05560</name>
</gene>
<dbReference type="InterPro" id="IPR009075">
    <property type="entry name" value="AcylCo_DH/oxidase_C"/>
</dbReference>
<dbReference type="Pfam" id="PF00441">
    <property type="entry name" value="Acyl-CoA_dh_1"/>
    <property type="match status" value="1"/>
</dbReference>
<dbReference type="Proteomes" id="UP000683559">
    <property type="component" value="Chromosome"/>
</dbReference>
<evidence type="ECO:0000256" key="1">
    <source>
        <dbReference type="ARBA" id="ARBA00022630"/>
    </source>
</evidence>
<protein>
    <submittedName>
        <fullName evidence="6">Acyl-CoA dehydrogenase family protein</fullName>
    </submittedName>
</protein>
<keyword evidence="1" id="KW-0285">Flavoprotein</keyword>
<dbReference type="PROSITE" id="PS00073">
    <property type="entry name" value="ACYL_COA_DH_2"/>
    <property type="match status" value="1"/>
</dbReference>
<evidence type="ECO:0000259" key="5">
    <source>
        <dbReference type="Pfam" id="PF21263"/>
    </source>
</evidence>
<dbReference type="PANTHER" id="PTHR43884:SF12">
    <property type="entry name" value="ISOVALERYL-COA DEHYDROGENASE, MITOCHONDRIAL-RELATED"/>
    <property type="match status" value="1"/>
</dbReference>
<evidence type="ECO:0000313" key="7">
    <source>
        <dbReference type="Proteomes" id="UP000683559"/>
    </source>
</evidence>
<dbReference type="Pfam" id="PF02770">
    <property type="entry name" value="Acyl-CoA_dh_M"/>
    <property type="match status" value="1"/>
</dbReference>
<name>A0ABX8LKH9_9BACT</name>
<feature type="domain" description="Acyl-CoA dehydrogenase/oxidase N-terminal" evidence="4">
    <location>
        <begin position="28"/>
        <end position="140"/>
    </location>
</feature>